<dbReference type="EMBL" id="CADCVU010000002">
    <property type="protein sequence ID" value="CAA9478764.1"/>
    <property type="molecule type" value="Genomic_DNA"/>
</dbReference>
<name>A0A6J4RW74_9ACTN</name>
<dbReference type="AlphaFoldDB" id="A0A6J4RW74"/>
<gene>
    <name evidence="1" type="ORF">AVDCRST_MAG45-18</name>
</gene>
<evidence type="ECO:0000313" key="1">
    <source>
        <dbReference type="EMBL" id="CAA9478764.1"/>
    </source>
</evidence>
<protein>
    <submittedName>
        <fullName evidence="1">Uncharacterized protein</fullName>
    </submittedName>
</protein>
<organism evidence="1">
    <name type="scientific">uncultured Solirubrobacterales bacterium</name>
    <dbReference type="NCBI Taxonomy" id="768556"/>
    <lineage>
        <taxon>Bacteria</taxon>
        <taxon>Bacillati</taxon>
        <taxon>Actinomycetota</taxon>
        <taxon>Thermoleophilia</taxon>
        <taxon>Solirubrobacterales</taxon>
        <taxon>environmental samples</taxon>
    </lineage>
</organism>
<proteinExistence type="predicted"/>
<sequence>MPPPDIAQLPPAFAGAALDRVSLLRTDERWVAERWHDPESRALGVGEDGILVADSAESLAPARLDPRALALHTTGEPVLLGLEDGRALFAVDLRGVDTTTLEELAPTRACSRCATPARCSPSPTEALRPTPQPCSTGTAALRTAASAAPLPASRRPAICVAALGAERPITRAPTRW</sequence>
<reference evidence="1" key="1">
    <citation type="submission" date="2020-02" db="EMBL/GenBank/DDBJ databases">
        <authorList>
            <person name="Meier V. D."/>
        </authorList>
    </citation>
    <scope>NUCLEOTIDE SEQUENCE</scope>
    <source>
        <strain evidence="1">AVDCRST_MAG45</strain>
    </source>
</reference>
<accession>A0A6J4RW74</accession>